<dbReference type="InterPro" id="IPR007344">
    <property type="entry name" value="GrpB/CoaE"/>
</dbReference>
<dbReference type="PANTHER" id="PTHR34822">
    <property type="entry name" value="GRPB DOMAIN PROTEIN (AFU_ORTHOLOGUE AFUA_1G01530)"/>
    <property type="match status" value="1"/>
</dbReference>
<name>A0ABR3Q819_9TREE</name>
<evidence type="ECO:0000313" key="1">
    <source>
        <dbReference type="EMBL" id="KAL1410795.1"/>
    </source>
</evidence>
<gene>
    <name evidence="1" type="primary">FMO1_1</name>
    <name evidence="1" type="ORF">Q8F55_001737</name>
</gene>
<accession>A0ABR3Q819</accession>
<keyword evidence="1" id="KW-0503">Monooxygenase</keyword>
<comment type="caution">
    <text evidence="1">The sequence shown here is derived from an EMBL/GenBank/DDBJ whole genome shotgun (WGS) entry which is preliminary data.</text>
</comment>
<keyword evidence="2" id="KW-1185">Reference proteome</keyword>
<dbReference type="SUPFAM" id="SSF81301">
    <property type="entry name" value="Nucleotidyltransferase"/>
    <property type="match status" value="1"/>
</dbReference>
<dbReference type="GO" id="GO:0004497">
    <property type="term" value="F:monooxygenase activity"/>
    <property type="evidence" value="ECO:0007669"/>
    <property type="project" value="UniProtKB-KW"/>
</dbReference>
<dbReference type="RefSeq" id="XP_069210739.1">
    <property type="nucleotide sequence ID" value="XM_069350353.1"/>
</dbReference>
<dbReference type="Pfam" id="PF04229">
    <property type="entry name" value="GrpB"/>
    <property type="match status" value="1"/>
</dbReference>
<dbReference type="PANTHER" id="PTHR34822:SF1">
    <property type="entry name" value="GRPB FAMILY PROTEIN"/>
    <property type="match status" value="1"/>
</dbReference>
<proteinExistence type="predicted"/>
<dbReference type="Gene3D" id="3.30.460.10">
    <property type="entry name" value="Beta Polymerase, domain 2"/>
    <property type="match status" value="1"/>
</dbReference>
<evidence type="ECO:0000313" key="2">
    <source>
        <dbReference type="Proteomes" id="UP001565368"/>
    </source>
</evidence>
<dbReference type="Proteomes" id="UP001565368">
    <property type="component" value="Unassembled WGS sequence"/>
</dbReference>
<dbReference type="EMBL" id="JBBXJM010000002">
    <property type="protein sequence ID" value="KAL1410795.1"/>
    <property type="molecule type" value="Genomic_DNA"/>
</dbReference>
<organism evidence="1 2">
    <name type="scientific">Vanrija albida</name>
    <dbReference type="NCBI Taxonomy" id="181172"/>
    <lineage>
        <taxon>Eukaryota</taxon>
        <taxon>Fungi</taxon>
        <taxon>Dikarya</taxon>
        <taxon>Basidiomycota</taxon>
        <taxon>Agaricomycotina</taxon>
        <taxon>Tremellomycetes</taxon>
        <taxon>Trichosporonales</taxon>
        <taxon>Trichosporonaceae</taxon>
        <taxon>Vanrija</taxon>
    </lineage>
</organism>
<protein>
    <submittedName>
        <fullName evidence="1">Monooxygenase</fullName>
    </submittedName>
</protein>
<reference evidence="1 2" key="1">
    <citation type="submission" date="2023-08" db="EMBL/GenBank/DDBJ databases">
        <title>Annotated Genome Sequence of Vanrija albida AlHP1.</title>
        <authorList>
            <person name="Herzog R."/>
        </authorList>
    </citation>
    <scope>NUCLEOTIDE SEQUENCE [LARGE SCALE GENOMIC DNA]</scope>
    <source>
        <strain evidence="1 2">AlHP1</strain>
    </source>
</reference>
<keyword evidence="1" id="KW-0560">Oxidoreductase</keyword>
<dbReference type="GeneID" id="95982780"/>
<sequence length="184" mass="19297">MIQVVDYDPAWPAAFEALAARLRAIFDAAGLSAAVEHVGSTSVPGLAAKPVLDIDVVVSPADLSRAIEALTASDMEHRGEKGVPGRHAFRPPPSWPATPSVNLYLCEAGALALRNHLAVRDVLRADAALRDEYARVKRALAATPGVDMGRYVEGKSGVLGKVLAAGGIGGAELAQIEEVNRDTR</sequence>
<dbReference type="InterPro" id="IPR043519">
    <property type="entry name" value="NT_sf"/>
</dbReference>